<evidence type="ECO:0000313" key="3">
    <source>
        <dbReference type="Proteomes" id="UP000001822"/>
    </source>
</evidence>
<dbReference type="RefSeq" id="WP_011586326.1">
    <property type="nucleotide sequence ID" value="NC_008255.1"/>
</dbReference>
<accession>A0A6N4SV64</accession>
<feature type="signal peptide" evidence="1">
    <location>
        <begin position="1"/>
        <end position="18"/>
    </location>
</feature>
<feature type="chain" id="PRO_5027022190" evidence="1">
    <location>
        <begin position="19"/>
        <end position="521"/>
    </location>
</feature>
<gene>
    <name evidence="2" type="ordered locus">CHU_2975</name>
</gene>
<dbReference type="KEGG" id="chu:CHU_2975"/>
<dbReference type="Proteomes" id="UP000001822">
    <property type="component" value="Chromosome"/>
</dbReference>
<proteinExistence type="predicted"/>
<dbReference type="EMBL" id="CP000383">
    <property type="protein sequence ID" value="ABG60216.1"/>
    <property type="molecule type" value="Genomic_DNA"/>
</dbReference>
<protein>
    <submittedName>
        <fullName evidence="2">Uncharacterized protein</fullName>
    </submittedName>
</protein>
<keyword evidence="3" id="KW-1185">Reference proteome</keyword>
<evidence type="ECO:0000256" key="1">
    <source>
        <dbReference type="SAM" id="SignalP"/>
    </source>
</evidence>
<evidence type="ECO:0000313" key="2">
    <source>
        <dbReference type="EMBL" id="ABG60216.1"/>
    </source>
</evidence>
<dbReference type="OrthoDB" id="910131at2"/>
<dbReference type="AlphaFoldDB" id="A0A6N4SV64"/>
<keyword evidence="1" id="KW-0732">Signal</keyword>
<reference evidence="2 3" key="1">
    <citation type="journal article" date="2007" name="Appl. Environ. Microbiol.">
        <title>Genome sequence of the cellulolytic gliding bacterium Cytophaga hutchinsonii.</title>
        <authorList>
            <person name="Xie G."/>
            <person name="Bruce D.C."/>
            <person name="Challacombe J.F."/>
            <person name="Chertkov O."/>
            <person name="Detter J.C."/>
            <person name="Gilna P."/>
            <person name="Han C.S."/>
            <person name="Lucas S."/>
            <person name="Misra M."/>
            <person name="Myers G.L."/>
            <person name="Richardson P."/>
            <person name="Tapia R."/>
            <person name="Thayer N."/>
            <person name="Thompson L.S."/>
            <person name="Brettin T.S."/>
            <person name="Henrissat B."/>
            <person name="Wilson D.B."/>
            <person name="McBride M.J."/>
        </authorList>
    </citation>
    <scope>NUCLEOTIDE SEQUENCE [LARGE SCALE GENOMIC DNA]</scope>
    <source>
        <strain evidence="3">ATCC 33406 / DSM 1761 / CIP 103989 / NBRC 15051 / NCIMB 9469 / D465</strain>
    </source>
</reference>
<organism evidence="2 3">
    <name type="scientific">Cytophaga hutchinsonii (strain ATCC 33406 / DSM 1761 / CIP 103989 / NBRC 15051 / NCIMB 9469 / D465)</name>
    <dbReference type="NCBI Taxonomy" id="269798"/>
    <lineage>
        <taxon>Bacteria</taxon>
        <taxon>Pseudomonadati</taxon>
        <taxon>Bacteroidota</taxon>
        <taxon>Cytophagia</taxon>
        <taxon>Cytophagales</taxon>
        <taxon>Cytophagaceae</taxon>
        <taxon>Cytophaga</taxon>
    </lineage>
</organism>
<name>A0A6N4SV64_CYTH3</name>
<sequence length="521" mass="59316">MKRLLILFFSTCYFVANAQVLTVSNAFTIASSSLETLQQISCAALGKDAFISLNKTKGAQLGTSTYVLEKYNMDLTIAFSIPLSVGVEEDYKELHVLNNELYLFSEIHDMLNKKKALKVYRFNLSTGALLGDKIIHEQKVNPWLVAMAKGASKESFEQAVSSALPYNFNTPLEYQYSLEFSPDKKIILVYTYDYSQKTLVAETVILDAALNVLQTGNVSIDNNFVNYGIFVNNRQELHILNCDKMGRIVLVRFDLATRDIVFLDVQGSISKREGLRLCFLNDDEIYVANITVTNKKFSGIMYSKFNFNERIVEKLNFYDLSDGIKQTSAAIRSASKTFSGEENWMNYQITNFYLNEYEKIILVLEKKDIESIGYVYESGSVNDIKNWQEKLGKVHAESVVLYAFNKKDELLWENYFAKNQVNDISGGITSSSYTMHVSDEGKVRMLYASSDNATGVYNQLKYVEWDELSGNKVKEISLENIEGLTLLRNYSLWWENKLFLVGKKGLLGKKTYANLYDLSSK</sequence>